<keyword evidence="7" id="KW-0732">Signal</keyword>
<name>A0AAV2BE28_9ARAC</name>
<comment type="caution">
    <text evidence="21">The sequence shown here is derived from an EMBL/GenBank/DDBJ whole genome shotgun (WGS) entry which is preliminary data.</text>
</comment>
<dbReference type="SUPFAM" id="SSF57184">
    <property type="entry name" value="Growth factor receptor domain"/>
    <property type="match status" value="3"/>
</dbReference>
<dbReference type="InterPro" id="IPR013032">
    <property type="entry name" value="EGF-like_CS"/>
</dbReference>
<evidence type="ECO:0000256" key="1">
    <source>
        <dbReference type="ARBA" id="ARBA00004247"/>
    </source>
</evidence>
<keyword evidence="2" id="KW-0217">Developmental protein</keyword>
<dbReference type="PRINTS" id="PR00895">
    <property type="entry name" value="PENTAXIN"/>
</dbReference>
<dbReference type="InterPro" id="IPR018097">
    <property type="entry name" value="EGF_Ca-bd_CS"/>
</dbReference>
<dbReference type="SMART" id="SM00179">
    <property type="entry name" value="EGF_CA"/>
    <property type="match status" value="6"/>
</dbReference>
<keyword evidence="10" id="KW-1133">Transmembrane helix</keyword>
<feature type="disulfide bond" evidence="14">
    <location>
        <begin position="1161"/>
        <end position="1170"/>
    </location>
</feature>
<feature type="domain" description="EGF-like" evidence="16">
    <location>
        <begin position="1249"/>
        <end position="1286"/>
    </location>
</feature>
<dbReference type="SMART" id="SM00159">
    <property type="entry name" value="PTX"/>
    <property type="match status" value="1"/>
</dbReference>
<evidence type="ECO:0000256" key="3">
    <source>
        <dbReference type="ARBA" id="ARBA00022475"/>
    </source>
</evidence>
<dbReference type="PROSITE" id="PS00022">
    <property type="entry name" value="EGF_1"/>
    <property type="match status" value="6"/>
</dbReference>
<keyword evidence="15" id="KW-0768">Sushi</keyword>
<dbReference type="GO" id="GO:0048468">
    <property type="term" value="P:cell development"/>
    <property type="evidence" value="ECO:0007669"/>
    <property type="project" value="UniProtKB-ARBA"/>
</dbReference>
<feature type="disulfide bond" evidence="14">
    <location>
        <begin position="1199"/>
        <end position="1208"/>
    </location>
</feature>
<evidence type="ECO:0000259" key="16">
    <source>
        <dbReference type="PROSITE" id="PS50026"/>
    </source>
</evidence>
<dbReference type="InterPro" id="IPR036465">
    <property type="entry name" value="vWFA_dom_sf"/>
</dbReference>
<keyword evidence="12 14" id="KW-1015">Disulfide bond</keyword>
<dbReference type="InterPro" id="IPR000436">
    <property type="entry name" value="Sushi_SCR_CCP_dom"/>
</dbReference>
<feature type="domain" description="EGF-like" evidence="16">
    <location>
        <begin position="1288"/>
        <end position="1324"/>
    </location>
</feature>
<dbReference type="InterPro" id="IPR002035">
    <property type="entry name" value="VWF_A"/>
</dbReference>
<dbReference type="GO" id="GO:0048592">
    <property type="term" value="P:eye morphogenesis"/>
    <property type="evidence" value="ECO:0007669"/>
    <property type="project" value="UniProtKB-ARBA"/>
</dbReference>
<dbReference type="Gene3D" id="2.10.70.10">
    <property type="entry name" value="Complement Module, domain 1"/>
    <property type="match status" value="3"/>
</dbReference>
<dbReference type="InterPro" id="IPR001881">
    <property type="entry name" value="EGF-like_Ca-bd_dom"/>
</dbReference>
<dbReference type="InterPro" id="IPR011641">
    <property type="entry name" value="Tyr-kin_ephrin_A/B_rcpt-like"/>
</dbReference>
<keyword evidence="11" id="KW-0472">Membrane</keyword>
<evidence type="ECO:0008006" key="23">
    <source>
        <dbReference type="Google" id="ProtNLM"/>
    </source>
</evidence>
<dbReference type="SUPFAM" id="SSF57196">
    <property type="entry name" value="EGF/Laminin"/>
    <property type="match status" value="3"/>
</dbReference>
<feature type="disulfide bond" evidence="14">
    <location>
        <begin position="1352"/>
        <end position="1361"/>
    </location>
</feature>
<dbReference type="Gene3D" id="3.40.50.410">
    <property type="entry name" value="von Willebrand factor, type A domain"/>
    <property type="match status" value="1"/>
</dbReference>
<evidence type="ECO:0000256" key="11">
    <source>
        <dbReference type="ARBA" id="ARBA00023136"/>
    </source>
</evidence>
<feature type="domain" description="Pentraxin (PTX)" evidence="20">
    <location>
        <begin position="1367"/>
        <end position="1579"/>
    </location>
</feature>
<keyword evidence="4 14" id="KW-0245">EGF-like domain</keyword>
<dbReference type="SUPFAM" id="SSF53300">
    <property type="entry name" value="vWA-like"/>
    <property type="match status" value="1"/>
</dbReference>
<dbReference type="Pfam" id="PF07645">
    <property type="entry name" value="EGF_CA"/>
    <property type="match status" value="2"/>
</dbReference>
<dbReference type="CDD" id="cd00033">
    <property type="entry name" value="CCP"/>
    <property type="match status" value="3"/>
</dbReference>
<dbReference type="InterPro" id="IPR003410">
    <property type="entry name" value="HYR_dom"/>
</dbReference>
<dbReference type="PRINTS" id="PR00453">
    <property type="entry name" value="VWFADOMAIN"/>
</dbReference>
<dbReference type="GO" id="GO:0051093">
    <property type="term" value="P:negative regulation of developmental process"/>
    <property type="evidence" value="ECO:0007669"/>
    <property type="project" value="UniProtKB-ARBA"/>
</dbReference>
<dbReference type="InterPro" id="IPR001759">
    <property type="entry name" value="PTX_dom"/>
</dbReference>
<evidence type="ECO:0000256" key="10">
    <source>
        <dbReference type="ARBA" id="ARBA00022989"/>
    </source>
</evidence>
<dbReference type="PROSITE" id="PS50825">
    <property type="entry name" value="HYR"/>
    <property type="match status" value="2"/>
</dbReference>
<dbReference type="GO" id="GO:0016324">
    <property type="term" value="C:apical plasma membrane"/>
    <property type="evidence" value="ECO:0007669"/>
    <property type="project" value="UniProtKB-SubCell"/>
</dbReference>
<evidence type="ECO:0000259" key="20">
    <source>
        <dbReference type="PROSITE" id="PS51828"/>
    </source>
</evidence>
<reference evidence="21 22" key="1">
    <citation type="submission" date="2024-04" db="EMBL/GenBank/DDBJ databases">
        <authorList>
            <person name="Rising A."/>
            <person name="Reimegard J."/>
            <person name="Sonavane S."/>
            <person name="Akerstrom W."/>
            <person name="Nylinder S."/>
            <person name="Hedman E."/>
            <person name="Kallberg Y."/>
        </authorList>
    </citation>
    <scope>NUCLEOTIDE SEQUENCE [LARGE SCALE GENOMIC DNA]</scope>
</reference>
<feature type="domain" description="VWFA" evidence="17">
    <location>
        <begin position="79"/>
        <end position="249"/>
    </location>
</feature>
<feature type="domain" description="Sushi" evidence="19">
    <location>
        <begin position="439"/>
        <end position="498"/>
    </location>
</feature>
<feature type="domain" description="Sushi" evidence="19">
    <location>
        <begin position="499"/>
        <end position="565"/>
    </location>
</feature>
<keyword evidence="9" id="KW-0221">Differentiation</keyword>
<dbReference type="SMART" id="SM00327">
    <property type="entry name" value="VWA"/>
    <property type="match status" value="1"/>
</dbReference>
<dbReference type="InterPro" id="IPR051022">
    <property type="entry name" value="Notch_Cell-Fate_Det"/>
</dbReference>
<evidence type="ECO:0000256" key="9">
    <source>
        <dbReference type="ARBA" id="ARBA00022782"/>
    </source>
</evidence>
<dbReference type="GO" id="GO:0003002">
    <property type="term" value="P:regionalization"/>
    <property type="evidence" value="ECO:0007669"/>
    <property type="project" value="UniProtKB-ARBA"/>
</dbReference>
<dbReference type="Pfam" id="PF00354">
    <property type="entry name" value="Pentaxin"/>
    <property type="match status" value="1"/>
</dbReference>
<dbReference type="Pfam" id="PF00084">
    <property type="entry name" value="Sushi"/>
    <property type="match status" value="3"/>
</dbReference>
<sequence>MGTIYEIHQTRILRAPRIKEGEISNSWNMINKRRNLMLVNGKILIFVFVLINSCIANDKEENAIVAYLSKKNFSLGKAEIVFLLDRSGSVGAANFETEKGFVESFLTHIVVDANASRVAVISYSDTAERHIDYLREPKTKCSLSQELIDVVFENSRATNIAAALEEARLVFENARPNVNKVLILVSDGLHTMGGDPVPHADRLKASGVEIFCFGIGRSLRGQLENLASSKEHVYNCDRFRDFERLAKRIRGDPHESSWSGQAAQPNCDHLCDSPYRGEPIDPGCCDHSARCSCALLSGMHLCVCGPGYYGYSGLAGQCRACPKGTYKSRLEPANQCKACPAGSTTTKEASTSLKDCVCKEGYEGDPLTGLPCTLRKCPPLQKPTNGFVFGDCEDSEKAFGSECHFLCEEGFELVDKGNDLRTCLANGSWSGKNAVCRRIHCTKPPQPSFGLVSCDKGDLLVGSKCRFSCFPGFIMEGSAERECLSSQRWSGTEAKCTAIQCELPPPLMYGQVIGCKTSEKPKFGETCAFACSEGFKLEGPNFLFCMENGKLLDNQKRPGKPICKDVKAPVITCPPPLVVSADRGSKGTKVDWKIPRPSDNSGLEPKLFIYPEFIFPPVYLELGRTTIQYVAVDHAGHKSSCSFQITVYDDEPPTVVSCPSKIEVTSNDVREAVFWDEPQFGDNSGRPVSIVQTHRSGDMFTPGRHTVTYEAIDYNNNKNTCVFDVFMNRNTCPYYPAPTNGALSCNDWLFGQICQTFCNDKNDFVETPADWYVCNEKSVWVTIPENMPIPWPDCSKKAIPGKIRHMMKGFYYHGDCNDPQVQIYIKKVFLHRLSMRFEKAELCISKGTCNLKTVTVHCGKITGHLGNNRRRRNVWEHAEKEELELEFEITIDVDQELNDTDAVLQNFLETIQNLKWDMDEDFSVEATTLAPDFQADSDQWSENLNRSGAVMFTEEETTMECKPGSVLSNDLCVLCSAGTFYEASARECWDCPLGHYQQIEGQMECHKCPEGMTTEYARSRNITECKGVCLPGTYSPTGLETCLACPTGTYQEREGQKACNLCPEGTTTASSQSVSILDCRDLCVAGSFSNSRLQPCEACPKGFYQPLSGQTSCLECPGNFSTFMRGSTNVSDCSDLDPCGEDYCKNFGICTRLGRNAVCLCAEGFTGLQCEVDIDECVQKPCFNDGACINTVGSFYCNCSGGFRGALCDQEVDECLSFPCMNNGTCIDKVNDYACICPAGHEGARCERAQEICYPDILCLNGGRCVEGSNHSFCACPDGFEGIDCSVDVDDCENATCLNNGRCVDEVAAFKCVCPEGYMGPLCEIDIDECQNQQCWIGSTCQDRVGGYVCLCPPGWSGRYCETKLSDDFILNFPESTATIANMASMTLNSPLSDVTVSMWVQTTDTKRAGTPLSYAVASASTTDGQGTVIDNALTINDCSGVHIYVNNEPLVTDAQVDDGQWHHLAFTWSSENSGDWTLYKDGKLQSNGTNLRPRDVIPGGGSLVIGQEQDAVGEGFSPKETFTGNITRVNVWNSYFSKSNITRLCSLDDDIPGKVVAWPDFLQGVEGRVNILQNERPT</sequence>
<dbReference type="EMBL" id="CAXIEN010000333">
    <property type="protein sequence ID" value="CAL1293719.1"/>
    <property type="molecule type" value="Genomic_DNA"/>
</dbReference>
<dbReference type="Pfam" id="PF00008">
    <property type="entry name" value="EGF"/>
    <property type="match status" value="1"/>
</dbReference>
<dbReference type="InterPro" id="IPR009030">
    <property type="entry name" value="Growth_fac_rcpt_cys_sf"/>
</dbReference>
<evidence type="ECO:0000313" key="21">
    <source>
        <dbReference type="EMBL" id="CAL1293719.1"/>
    </source>
</evidence>
<keyword evidence="8" id="KW-0677">Repeat</keyword>
<dbReference type="GO" id="GO:0005509">
    <property type="term" value="F:calcium ion binding"/>
    <property type="evidence" value="ECO:0007669"/>
    <property type="project" value="InterPro"/>
</dbReference>
<dbReference type="GO" id="GO:0009967">
    <property type="term" value="P:positive regulation of signal transduction"/>
    <property type="evidence" value="ECO:0007669"/>
    <property type="project" value="UniProtKB-ARBA"/>
</dbReference>
<evidence type="ECO:0000259" key="19">
    <source>
        <dbReference type="PROSITE" id="PS50923"/>
    </source>
</evidence>
<feature type="domain" description="EGF-like" evidence="16">
    <location>
        <begin position="1173"/>
        <end position="1209"/>
    </location>
</feature>
<dbReference type="PROSITE" id="PS01187">
    <property type="entry name" value="EGF_CA"/>
    <property type="match status" value="2"/>
</dbReference>
<dbReference type="PROSITE" id="PS51828">
    <property type="entry name" value="PTX_2"/>
    <property type="match status" value="1"/>
</dbReference>
<evidence type="ECO:0000256" key="15">
    <source>
        <dbReference type="PROSITE-ProRule" id="PRU00302"/>
    </source>
</evidence>
<dbReference type="SUPFAM" id="SSF49899">
    <property type="entry name" value="Concanavalin A-like lectins/glucanases"/>
    <property type="match status" value="1"/>
</dbReference>
<evidence type="ECO:0000256" key="4">
    <source>
        <dbReference type="ARBA" id="ARBA00022536"/>
    </source>
</evidence>
<evidence type="ECO:0000256" key="12">
    <source>
        <dbReference type="ARBA" id="ARBA00023157"/>
    </source>
</evidence>
<dbReference type="GO" id="GO:0032991">
    <property type="term" value="C:protein-containing complex"/>
    <property type="evidence" value="ECO:0007669"/>
    <property type="project" value="UniProtKB-ARBA"/>
</dbReference>
<evidence type="ECO:0000256" key="5">
    <source>
        <dbReference type="ARBA" id="ARBA00022553"/>
    </source>
</evidence>
<organism evidence="21 22">
    <name type="scientific">Larinioides sclopetarius</name>
    <dbReference type="NCBI Taxonomy" id="280406"/>
    <lineage>
        <taxon>Eukaryota</taxon>
        <taxon>Metazoa</taxon>
        <taxon>Ecdysozoa</taxon>
        <taxon>Arthropoda</taxon>
        <taxon>Chelicerata</taxon>
        <taxon>Arachnida</taxon>
        <taxon>Araneae</taxon>
        <taxon>Araneomorphae</taxon>
        <taxon>Entelegynae</taxon>
        <taxon>Araneoidea</taxon>
        <taxon>Araneidae</taxon>
        <taxon>Larinioides</taxon>
    </lineage>
</organism>
<keyword evidence="5" id="KW-0597">Phosphoprotein</keyword>
<dbReference type="PROSITE" id="PS01186">
    <property type="entry name" value="EGF_2"/>
    <property type="match status" value="5"/>
</dbReference>
<dbReference type="SMART" id="SM01411">
    <property type="entry name" value="Ephrin_rec_like"/>
    <property type="match status" value="4"/>
</dbReference>
<feature type="domain" description="HYR" evidence="18">
    <location>
        <begin position="648"/>
        <end position="729"/>
    </location>
</feature>
<dbReference type="Pfam" id="PF00092">
    <property type="entry name" value="VWA"/>
    <property type="match status" value="1"/>
</dbReference>
<feature type="disulfide bond" evidence="14">
    <location>
        <begin position="1237"/>
        <end position="1246"/>
    </location>
</feature>
<dbReference type="Gene3D" id="2.60.120.200">
    <property type="match status" value="1"/>
</dbReference>
<feature type="domain" description="HYR" evidence="18">
    <location>
        <begin position="564"/>
        <end position="647"/>
    </location>
</feature>
<feature type="disulfide bond" evidence="14">
    <location>
        <begin position="1276"/>
        <end position="1285"/>
    </location>
</feature>
<evidence type="ECO:0000259" key="17">
    <source>
        <dbReference type="PROSITE" id="PS50234"/>
    </source>
</evidence>
<dbReference type="FunFam" id="2.10.25.10:FF:000565">
    <property type="entry name" value="Predicted protein"/>
    <property type="match status" value="1"/>
</dbReference>
<dbReference type="GO" id="GO:0008593">
    <property type="term" value="P:regulation of Notch signaling pathway"/>
    <property type="evidence" value="ECO:0007669"/>
    <property type="project" value="UniProtKB-ARBA"/>
</dbReference>
<dbReference type="FunFam" id="2.10.25.10:FF:000123">
    <property type="entry name" value="Crumbs homolog 1 (Drosophila)"/>
    <property type="match status" value="1"/>
</dbReference>
<dbReference type="InterPro" id="IPR049883">
    <property type="entry name" value="NOTCH1_EGF-like"/>
</dbReference>
<dbReference type="FunFam" id="2.10.25.10:FF:000472">
    <property type="entry name" value="Uncharacterized protein, isoform A"/>
    <property type="match status" value="2"/>
</dbReference>
<evidence type="ECO:0000256" key="13">
    <source>
        <dbReference type="ARBA" id="ARBA00023180"/>
    </source>
</evidence>
<dbReference type="SMART" id="SM00032">
    <property type="entry name" value="CCP"/>
    <property type="match status" value="3"/>
</dbReference>
<dbReference type="GO" id="GO:0080090">
    <property type="term" value="P:regulation of primary metabolic process"/>
    <property type="evidence" value="ECO:0007669"/>
    <property type="project" value="UniProtKB-ARBA"/>
</dbReference>
<dbReference type="CDD" id="cd01450">
    <property type="entry name" value="vWFA_subfamily_ECM"/>
    <property type="match status" value="1"/>
</dbReference>
<keyword evidence="22" id="KW-1185">Reference proteome</keyword>
<dbReference type="SMART" id="SM00181">
    <property type="entry name" value="EGF"/>
    <property type="match status" value="8"/>
</dbReference>
<dbReference type="InterPro" id="IPR000742">
    <property type="entry name" value="EGF"/>
</dbReference>
<dbReference type="PROSITE" id="PS50923">
    <property type="entry name" value="SUSHI"/>
    <property type="match status" value="3"/>
</dbReference>
<dbReference type="GO" id="GO:0060255">
    <property type="term" value="P:regulation of macromolecule metabolic process"/>
    <property type="evidence" value="ECO:0007669"/>
    <property type="project" value="UniProtKB-ARBA"/>
</dbReference>
<protein>
    <recommendedName>
        <fullName evidence="23">Sushi, von Willebrand factor type A, EGF and pentraxin domain-containing protein 1</fullName>
    </recommendedName>
</protein>
<dbReference type="Pfam" id="PF07699">
    <property type="entry name" value="Ephrin_rec_like"/>
    <property type="match status" value="4"/>
</dbReference>
<dbReference type="GO" id="GO:0051241">
    <property type="term" value="P:negative regulation of multicellular organismal process"/>
    <property type="evidence" value="ECO:0007669"/>
    <property type="project" value="UniProtKB-ARBA"/>
</dbReference>
<comment type="caution">
    <text evidence="14">Lacks conserved residue(s) required for the propagation of feature annotation.</text>
</comment>
<comment type="subcellular location">
    <subcellularLocation>
        <location evidence="1">Apical cell membrane</location>
        <topology evidence="1">Single-pass type I membrane protein</topology>
    </subcellularLocation>
</comment>
<dbReference type="InterPro" id="IPR035976">
    <property type="entry name" value="Sushi/SCR/CCP_sf"/>
</dbReference>
<feature type="disulfide bond" evidence="15">
    <location>
        <begin position="469"/>
        <end position="496"/>
    </location>
</feature>
<dbReference type="PANTHER" id="PTHR24049:SF22">
    <property type="entry name" value="DROSOPHILA CRUMBS HOMOLOG"/>
    <property type="match status" value="1"/>
</dbReference>
<accession>A0AAV2BE28</accession>
<dbReference type="PROSITE" id="PS50234">
    <property type="entry name" value="VWFA"/>
    <property type="match status" value="1"/>
</dbReference>
<dbReference type="InterPro" id="IPR013320">
    <property type="entry name" value="ConA-like_dom_sf"/>
</dbReference>
<proteinExistence type="predicted"/>
<dbReference type="Gene3D" id="2.10.25.10">
    <property type="entry name" value="Laminin"/>
    <property type="match status" value="6"/>
</dbReference>
<dbReference type="SUPFAM" id="SSF57535">
    <property type="entry name" value="Complement control module/SCR domain"/>
    <property type="match status" value="3"/>
</dbReference>
<dbReference type="PROSITE" id="PS50026">
    <property type="entry name" value="EGF_3"/>
    <property type="match status" value="6"/>
</dbReference>
<dbReference type="Proteomes" id="UP001497382">
    <property type="component" value="Unassembled WGS sequence"/>
</dbReference>
<keyword evidence="13" id="KW-0325">Glycoprotein</keyword>
<keyword evidence="3" id="KW-1003">Cell membrane</keyword>
<dbReference type="Pfam" id="PF12661">
    <property type="entry name" value="hEGF"/>
    <property type="match status" value="2"/>
</dbReference>
<dbReference type="GO" id="GO:0007157">
    <property type="term" value="P:heterophilic cell-cell adhesion via plasma membrane cell adhesion molecules"/>
    <property type="evidence" value="ECO:0007669"/>
    <property type="project" value="TreeGrafter"/>
</dbReference>
<dbReference type="Pfam" id="PF02494">
    <property type="entry name" value="HYR"/>
    <property type="match status" value="2"/>
</dbReference>
<evidence type="ECO:0000256" key="2">
    <source>
        <dbReference type="ARBA" id="ARBA00022473"/>
    </source>
</evidence>
<feature type="disulfide bond" evidence="14">
    <location>
        <begin position="1314"/>
        <end position="1323"/>
    </location>
</feature>
<evidence type="ECO:0000256" key="8">
    <source>
        <dbReference type="ARBA" id="ARBA00022737"/>
    </source>
</evidence>
<evidence type="ECO:0000256" key="7">
    <source>
        <dbReference type="ARBA" id="ARBA00022729"/>
    </source>
</evidence>
<feature type="domain" description="EGF-like" evidence="16">
    <location>
        <begin position="1135"/>
        <end position="1171"/>
    </location>
</feature>
<dbReference type="GO" id="GO:0045197">
    <property type="term" value="P:establishment or maintenance of epithelial cell apical/basal polarity"/>
    <property type="evidence" value="ECO:0007669"/>
    <property type="project" value="TreeGrafter"/>
</dbReference>
<keyword evidence="6" id="KW-0812">Transmembrane</keyword>
<evidence type="ECO:0000259" key="18">
    <source>
        <dbReference type="PROSITE" id="PS50825"/>
    </source>
</evidence>
<dbReference type="Gene3D" id="2.10.50.10">
    <property type="entry name" value="Tumor Necrosis Factor Receptor, subunit A, domain 2"/>
    <property type="match status" value="3"/>
</dbReference>
<evidence type="ECO:0000256" key="6">
    <source>
        <dbReference type="ARBA" id="ARBA00022692"/>
    </source>
</evidence>
<dbReference type="CDD" id="cd00054">
    <property type="entry name" value="EGF_CA"/>
    <property type="match status" value="5"/>
</dbReference>
<feature type="domain" description="EGF-like" evidence="16">
    <location>
        <begin position="1326"/>
        <end position="1362"/>
    </location>
</feature>
<dbReference type="PROSITE" id="PS00010">
    <property type="entry name" value="ASX_HYDROXYL"/>
    <property type="match status" value="4"/>
</dbReference>
<feature type="domain" description="Sushi" evidence="19">
    <location>
        <begin position="375"/>
        <end position="438"/>
    </location>
</feature>
<dbReference type="PANTHER" id="PTHR24049">
    <property type="entry name" value="CRUMBS FAMILY MEMBER"/>
    <property type="match status" value="1"/>
</dbReference>
<dbReference type="InterPro" id="IPR000152">
    <property type="entry name" value="EGF-type_Asp/Asn_hydroxyl_site"/>
</dbReference>
<gene>
    <name evidence="21" type="ORF">LARSCL_LOCUS18361</name>
</gene>
<feature type="domain" description="EGF-like" evidence="16">
    <location>
        <begin position="1211"/>
        <end position="1247"/>
    </location>
</feature>
<evidence type="ECO:0000256" key="14">
    <source>
        <dbReference type="PROSITE-ProRule" id="PRU00076"/>
    </source>
</evidence>
<dbReference type="FunFam" id="2.10.50.10:FF:000018">
    <property type="entry name" value="Sushi, von Willebrand factor type A, EGF and pentraxin domain-containing 1"/>
    <property type="match status" value="2"/>
</dbReference>
<evidence type="ECO:0000313" key="22">
    <source>
        <dbReference type="Proteomes" id="UP001497382"/>
    </source>
</evidence>
<dbReference type="GO" id="GO:0030182">
    <property type="term" value="P:neuron differentiation"/>
    <property type="evidence" value="ECO:0007669"/>
    <property type="project" value="UniProtKB-ARBA"/>
</dbReference>